<dbReference type="AlphaFoldDB" id="J9FLA0"/>
<comment type="caution">
    <text evidence="2">The sequence shown here is derived from an EMBL/GenBank/DDBJ whole genome shotgun (WGS) entry which is preliminary data.</text>
</comment>
<sequence length="39" mass="4726">MPKVKTSVFYLFYSIFIHFPVAQYSRVIQFFVIFTFISL</sequence>
<proteinExistence type="predicted"/>
<evidence type="ECO:0000256" key="1">
    <source>
        <dbReference type="SAM" id="Phobius"/>
    </source>
</evidence>
<dbReference type="EMBL" id="AMCI01005941">
    <property type="protein sequence ID" value="EJW95198.1"/>
    <property type="molecule type" value="Genomic_DNA"/>
</dbReference>
<evidence type="ECO:0000313" key="2">
    <source>
        <dbReference type="EMBL" id="EJW95198.1"/>
    </source>
</evidence>
<keyword evidence="1" id="KW-0812">Transmembrane</keyword>
<keyword evidence="1" id="KW-0472">Membrane</keyword>
<keyword evidence="1" id="KW-1133">Transmembrane helix</keyword>
<protein>
    <submittedName>
        <fullName evidence="2">Uncharacterized protein</fullName>
    </submittedName>
</protein>
<reference evidence="2" key="1">
    <citation type="journal article" date="2012" name="PLoS ONE">
        <title>Gene sets for utilization of primary and secondary nutrition supplies in the distal gut of endangered iberian lynx.</title>
        <authorList>
            <person name="Alcaide M."/>
            <person name="Messina E."/>
            <person name="Richter M."/>
            <person name="Bargiela R."/>
            <person name="Peplies J."/>
            <person name="Huws S.A."/>
            <person name="Newbold C.J."/>
            <person name="Golyshin P.N."/>
            <person name="Simon M.A."/>
            <person name="Lopez G."/>
            <person name="Yakimov M.M."/>
            <person name="Ferrer M."/>
        </authorList>
    </citation>
    <scope>NUCLEOTIDE SEQUENCE</scope>
</reference>
<gene>
    <name evidence="2" type="ORF">EVA_16694</name>
</gene>
<organism evidence="2">
    <name type="scientific">gut metagenome</name>
    <dbReference type="NCBI Taxonomy" id="749906"/>
    <lineage>
        <taxon>unclassified sequences</taxon>
        <taxon>metagenomes</taxon>
        <taxon>organismal metagenomes</taxon>
    </lineage>
</organism>
<name>J9FLA0_9ZZZZ</name>
<accession>J9FLA0</accession>
<feature type="transmembrane region" description="Helical" evidence="1">
    <location>
        <begin position="12"/>
        <end position="37"/>
    </location>
</feature>